<accession>A0ABV7ITP6</accession>
<keyword evidence="1" id="KW-0732">Signal</keyword>
<evidence type="ECO:0000256" key="1">
    <source>
        <dbReference type="SAM" id="SignalP"/>
    </source>
</evidence>
<dbReference type="Proteomes" id="UP001595604">
    <property type="component" value="Unassembled WGS sequence"/>
</dbReference>
<organism evidence="2 3">
    <name type="scientific">Novosphingobium bradum</name>
    <dbReference type="NCBI Taxonomy" id="1737444"/>
    <lineage>
        <taxon>Bacteria</taxon>
        <taxon>Pseudomonadati</taxon>
        <taxon>Pseudomonadota</taxon>
        <taxon>Alphaproteobacteria</taxon>
        <taxon>Sphingomonadales</taxon>
        <taxon>Sphingomonadaceae</taxon>
        <taxon>Novosphingobium</taxon>
    </lineage>
</organism>
<protein>
    <recommendedName>
        <fullName evidence="4">Tetratricopeptide repeat protein</fullName>
    </recommendedName>
</protein>
<reference evidence="3" key="1">
    <citation type="journal article" date="2019" name="Int. J. Syst. Evol. Microbiol.">
        <title>The Global Catalogue of Microorganisms (GCM) 10K type strain sequencing project: providing services to taxonomists for standard genome sequencing and annotation.</title>
        <authorList>
            <consortium name="The Broad Institute Genomics Platform"/>
            <consortium name="The Broad Institute Genome Sequencing Center for Infectious Disease"/>
            <person name="Wu L."/>
            <person name="Ma J."/>
        </authorList>
    </citation>
    <scope>NUCLEOTIDE SEQUENCE [LARGE SCALE GENOMIC DNA]</scope>
    <source>
        <strain evidence="3">KCTC 42984</strain>
    </source>
</reference>
<evidence type="ECO:0000313" key="2">
    <source>
        <dbReference type="EMBL" id="MFC3174313.1"/>
    </source>
</evidence>
<proteinExistence type="predicted"/>
<dbReference type="EMBL" id="JBHRTQ010000007">
    <property type="protein sequence ID" value="MFC3174313.1"/>
    <property type="molecule type" value="Genomic_DNA"/>
</dbReference>
<dbReference type="RefSeq" id="WP_379509673.1">
    <property type="nucleotide sequence ID" value="NZ_JBHRTQ010000007.1"/>
</dbReference>
<keyword evidence="3" id="KW-1185">Reference proteome</keyword>
<dbReference type="Gene3D" id="1.25.40.10">
    <property type="entry name" value="Tetratricopeptide repeat domain"/>
    <property type="match status" value="1"/>
</dbReference>
<name>A0ABV7ITP6_9SPHN</name>
<dbReference type="SUPFAM" id="SSF48452">
    <property type="entry name" value="TPR-like"/>
    <property type="match status" value="1"/>
</dbReference>
<sequence length="426" mass="44738">MVRKSRLIARTALAAALAFGAFGAAGSVALAAPPAAKPVPPKLSKEFVALAGPFQTELGAAQKAGDAAKAAALLPRWEALVAAAKTPDDQFFAGQFGIGISQLTKDQALQARALELSVNSGRLEGADLGKFAFFLGAAKLNTKDYAGAQAALLKAQAAGATDPDLPALLSETYFGQNQVQAGLDTLWKAIETRAAAGNPAPKEWYLRGLSIAYRSKMYDQAFRFAMGNVAVNPSTDNWGDTISLARAAGKYQAQETLDVMRLGRRTGSLRDTNDYAEYIQAADPRRSPGEVLKVIDQGVTAGKLSPKDVFVTDGRAQAQARLAADRAGLPALERDARAPAATGTVVMAGADTFLSYDDAAKAEALYQIALAKPGIDADRALTRLGIAQFDQGKYAEAQATFAKVGGIRQPIARMWSIYAAQKAKGG</sequence>
<feature type="chain" id="PRO_5045101549" description="Tetratricopeptide repeat protein" evidence="1">
    <location>
        <begin position="32"/>
        <end position="426"/>
    </location>
</feature>
<dbReference type="InterPro" id="IPR011990">
    <property type="entry name" value="TPR-like_helical_dom_sf"/>
</dbReference>
<comment type="caution">
    <text evidence="2">The sequence shown here is derived from an EMBL/GenBank/DDBJ whole genome shotgun (WGS) entry which is preliminary data.</text>
</comment>
<feature type="signal peptide" evidence="1">
    <location>
        <begin position="1"/>
        <end position="31"/>
    </location>
</feature>
<evidence type="ECO:0008006" key="4">
    <source>
        <dbReference type="Google" id="ProtNLM"/>
    </source>
</evidence>
<evidence type="ECO:0000313" key="3">
    <source>
        <dbReference type="Proteomes" id="UP001595604"/>
    </source>
</evidence>
<gene>
    <name evidence="2" type="ORF">ACFOD9_08620</name>
</gene>